<dbReference type="CDD" id="cd18186">
    <property type="entry name" value="BTB_POZ_ZBTB_KLHL-like"/>
    <property type="match status" value="1"/>
</dbReference>
<comment type="caution">
    <text evidence="2">The sequence shown here is derived from an EMBL/GenBank/DDBJ whole genome shotgun (WGS) entry which is preliminary data.</text>
</comment>
<dbReference type="EMBL" id="QKWP01000893">
    <property type="protein sequence ID" value="RIB13755.1"/>
    <property type="molecule type" value="Genomic_DNA"/>
</dbReference>
<keyword evidence="3" id="KW-1185">Reference proteome</keyword>
<reference evidence="2 3" key="1">
    <citation type="submission" date="2018-06" db="EMBL/GenBank/DDBJ databases">
        <title>Comparative genomics reveals the genomic features of Rhizophagus irregularis, R. cerebriforme, R. diaphanum and Gigaspora rosea, and their symbiotic lifestyle signature.</title>
        <authorList>
            <person name="Morin E."/>
            <person name="San Clemente H."/>
            <person name="Chen E.C.H."/>
            <person name="De La Providencia I."/>
            <person name="Hainaut M."/>
            <person name="Kuo A."/>
            <person name="Kohler A."/>
            <person name="Murat C."/>
            <person name="Tang N."/>
            <person name="Roy S."/>
            <person name="Loubradou J."/>
            <person name="Henrissat B."/>
            <person name="Grigoriev I.V."/>
            <person name="Corradi N."/>
            <person name="Roux C."/>
            <person name="Martin F.M."/>
        </authorList>
    </citation>
    <scope>NUCLEOTIDE SEQUENCE [LARGE SCALE GENOMIC DNA]</scope>
    <source>
        <strain evidence="2 3">DAOM 194757</strain>
    </source>
</reference>
<protein>
    <recommendedName>
        <fullName evidence="1">BTB domain-containing protein</fullName>
    </recommendedName>
</protein>
<evidence type="ECO:0000259" key="1">
    <source>
        <dbReference type="PROSITE" id="PS50097"/>
    </source>
</evidence>
<accession>A0A397UUF4</accession>
<dbReference type="OrthoDB" id="6359816at2759"/>
<proteinExistence type="predicted"/>
<name>A0A397UUF4_9GLOM</name>
<organism evidence="2 3">
    <name type="scientific">Gigaspora rosea</name>
    <dbReference type="NCBI Taxonomy" id="44941"/>
    <lineage>
        <taxon>Eukaryota</taxon>
        <taxon>Fungi</taxon>
        <taxon>Fungi incertae sedis</taxon>
        <taxon>Mucoromycota</taxon>
        <taxon>Glomeromycotina</taxon>
        <taxon>Glomeromycetes</taxon>
        <taxon>Diversisporales</taxon>
        <taxon>Gigasporaceae</taxon>
        <taxon>Gigaspora</taxon>
    </lineage>
</organism>
<gene>
    <name evidence="2" type="ORF">C2G38_2196959</name>
</gene>
<dbReference type="PROSITE" id="PS50097">
    <property type="entry name" value="BTB"/>
    <property type="match status" value="1"/>
</dbReference>
<sequence>MWVAGMTASVEPSGGYLNRQPKVAAHSIVLKYRSLYFRNELANINSDENHVKTVNLKHVSTQQFEIIIK</sequence>
<dbReference type="InterPro" id="IPR000210">
    <property type="entry name" value="BTB/POZ_dom"/>
</dbReference>
<feature type="domain" description="BTB" evidence="1">
    <location>
        <begin position="4"/>
        <end position="69"/>
    </location>
</feature>
<dbReference type="Proteomes" id="UP000266673">
    <property type="component" value="Unassembled WGS sequence"/>
</dbReference>
<dbReference type="Pfam" id="PF00651">
    <property type="entry name" value="BTB"/>
    <property type="match status" value="1"/>
</dbReference>
<dbReference type="InterPro" id="IPR011333">
    <property type="entry name" value="SKP1/BTB/POZ_sf"/>
</dbReference>
<evidence type="ECO:0000313" key="3">
    <source>
        <dbReference type="Proteomes" id="UP000266673"/>
    </source>
</evidence>
<dbReference type="Gene3D" id="3.30.710.10">
    <property type="entry name" value="Potassium Channel Kv1.1, Chain A"/>
    <property type="match status" value="1"/>
</dbReference>
<dbReference type="AlphaFoldDB" id="A0A397UUF4"/>
<evidence type="ECO:0000313" key="2">
    <source>
        <dbReference type="EMBL" id="RIB13755.1"/>
    </source>
</evidence>